<organism evidence="9 10">
    <name type="scientific">Staphylothermus marinus (strain ATCC 43588 / DSM 3639 / JCM 9404 / F1)</name>
    <dbReference type="NCBI Taxonomy" id="399550"/>
    <lineage>
        <taxon>Archaea</taxon>
        <taxon>Thermoproteota</taxon>
        <taxon>Thermoprotei</taxon>
        <taxon>Desulfurococcales</taxon>
        <taxon>Desulfurococcaceae</taxon>
        <taxon>Staphylothermus</taxon>
    </lineage>
</organism>
<protein>
    <recommendedName>
        <fullName evidence="5">Translation initiation factor eIF2B subunit delta</fullName>
    </recommendedName>
    <alternativeName>
        <fullName evidence="6">eIF2B GDP-GTP exchange factor subunit delta</fullName>
    </alternativeName>
</protein>
<dbReference type="Proteomes" id="UP000000254">
    <property type="component" value="Chromosome"/>
</dbReference>
<keyword evidence="4" id="KW-0648">Protein biosynthesis</keyword>
<keyword evidence="3 9" id="KW-0396">Initiation factor</keyword>
<evidence type="ECO:0000313" key="9">
    <source>
        <dbReference type="EMBL" id="ABN70449.1"/>
    </source>
</evidence>
<proteinExistence type="inferred from homology"/>
<dbReference type="OrthoDB" id="27639at2157"/>
<sequence length="310" mass="35043">MFEELLKHGYAKRSTGTEYAFTIINRLLNIVERGDREGFVKSYKSIVNSLERERPASMASWNLLREIGHHFVENEFVGLKEKILELREKYDKACWDAANIAAKRVVDGEVLMTISNSLCVRRMFKILVDEGIKYSVYVLESRPGMEGLETASYLDDLGVKTYLIVDSAARFFMKNVDKVFIGAEAIAVNGALVGKIGTSILCLTANEARVRVFAVAPLYKFSYETIHGELIELPEGDWRSLMNEEVRKTLPENYNARAPIYDVTPPNYIDAIATEYGLFAPQAVPVILRQVYGGFPPPIPSIEEILEKMR</sequence>
<dbReference type="HOGENOM" id="CLU_016218_2_1_2"/>
<evidence type="ECO:0000256" key="7">
    <source>
        <dbReference type="ARBA" id="ARBA00046432"/>
    </source>
</evidence>
<evidence type="ECO:0000256" key="1">
    <source>
        <dbReference type="ARBA" id="ARBA00004514"/>
    </source>
</evidence>
<keyword evidence="2" id="KW-0963">Cytoplasm</keyword>
<evidence type="ECO:0000256" key="2">
    <source>
        <dbReference type="ARBA" id="ARBA00022490"/>
    </source>
</evidence>
<accession>A3DP89</accession>
<dbReference type="GO" id="GO:0005829">
    <property type="term" value="C:cytosol"/>
    <property type="evidence" value="ECO:0007669"/>
    <property type="project" value="UniProtKB-SubCell"/>
</dbReference>
<dbReference type="RefSeq" id="WP_011839643.1">
    <property type="nucleotide sequence ID" value="NC_009033.1"/>
</dbReference>
<dbReference type="AlphaFoldDB" id="A3DP89"/>
<keyword evidence="10" id="KW-1185">Reference proteome</keyword>
<dbReference type="EMBL" id="CP000575">
    <property type="protein sequence ID" value="ABN70449.1"/>
    <property type="molecule type" value="Genomic_DNA"/>
</dbReference>
<dbReference type="Gene3D" id="3.40.50.10470">
    <property type="entry name" value="Translation initiation factor eif-2b, domain 2"/>
    <property type="match status" value="1"/>
</dbReference>
<dbReference type="GeneID" id="4907554"/>
<evidence type="ECO:0000256" key="5">
    <source>
        <dbReference type="ARBA" id="ARBA00044147"/>
    </source>
</evidence>
<evidence type="ECO:0000256" key="4">
    <source>
        <dbReference type="ARBA" id="ARBA00022917"/>
    </source>
</evidence>
<gene>
    <name evidence="9" type="ordered locus">Smar_1358</name>
</gene>
<evidence type="ECO:0000256" key="3">
    <source>
        <dbReference type="ARBA" id="ARBA00022540"/>
    </source>
</evidence>
<dbReference type="InterPro" id="IPR000649">
    <property type="entry name" value="IF-2B-related"/>
</dbReference>
<dbReference type="InterPro" id="IPR042529">
    <property type="entry name" value="IF_2B-like_C"/>
</dbReference>
<evidence type="ECO:0000256" key="6">
    <source>
        <dbReference type="ARBA" id="ARBA00044356"/>
    </source>
</evidence>
<name>A3DP89_STAMF</name>
<dbReference type="PANTHER" id="PTHR10233:SF14">
    <property type="entry name" value="TRANSLATION INITIATION FACTOR EIF-2B SUBUNIT DELTA"/>
    <property type="match status" value="1"/>
</dbReference>
<dbReference type="KEGG" id="smr:Smar_1358"/>
<dbReference type="eggNOG" id="arCOG01125">
    <property type="taxonomic scope" value="Archaea"/>
</dbReference>
<dbReference type="STRING" id="399550.Smar_1358"/>
<comment type="similarity">
    <text evidence="8">Belongs to the eIF-2B alpha/beta/delta subunits family.</text>
</comment>
<reference evidence="10" key="1">
    <citation type="journal article" date="2009" name="BMC Genomics">
        <title>The complete genome sequence of Staphylothermus marinus reveals differences in sulfur metabolism among heterotrophic Crenarchaeota.</title>
        <authorList>
            <person name="Anderson I.J."/>
            <person name="Dharmarajan L."/>
            <person name="Rodriguez J."/>
            <person name="Hooper S."/>
            <person name="Porat I."/>
            <person name="Ulrich L.E."/>
            <person name="Elkins J.G."/>
            <person name="Mavromatis K."/>
            <person name="Sun H."/>
            <person name="Land M."/>
            <person name="Lapidus A."/>
            <person name="Lucas S."/>
            <person name="Barry K."/>
            <person name="Huber H."/>
            <person name="Zhulin I.B."/>
            <person name="Whitman W.B."/>
            <person name="Mukhopadhyay B."/>
            <person name="Woese C."/>
            <person name="Bristow J."/>
            <person name="Kyrpides N."/>
        </authorList>
    </citation>
    <scope>NUCLEOTIDE SEQUENCE [LARGE SCALE GENOMIC DNA]</scope>
    <source>
        <strain evidence="10">ATCC 43588 / DSM 3639 / JCM 9404 / F1</strain>
    </source>
</reference>
<dbReference type="Pfam" id="PF01008">
    <property type="entry name" value="IF-2B"/>
    <property type="match status" value="1"/>
</dbReference>
<dbReference type="PANTHER" id="PTHR10233">
    <property type="entry name" value="TRANSLATION INITIATION FACTOR EIF-2B"/>
    <property type="match status" value="1"/>
</dbReference>
<evidence type="ECO:0000313" key="10">
    <source>
        <dbReference type="Proteomes" id="UP000000254"/>
    </source>
</evidence>
<dbReference type="SUPFAM" id="SSF100950">
    <property type="entry name" value="NagB/RpiA/CoA transferase-like"/>
    <property type="match status" value="1"/>
</dbReference>
<reference evidence="9 10" key="2">
    <citation type="journal article" date="2009" name="Stand. Genomic Sci.">
        <title>Complete genome sequence of Staphylothermus marinus Stetter and Fiala 1986 type strain F1.</title>
        <authorList>
            <person name="Anderson I.J."/>
            <person name="Sun H."/>
            <person name="Lapidus A."/>
            <person name="Copeland A."/>
            <person name="Glavina Del Rio T."/>
            <person name="Tice H."/>
            <person name="Dalin E."/>
            <person name="Lucas S."/>
            <person name="Barry K."/>
            <person name="Land M."/>
            <person name="Richardson P."/>
            <person name="Huber H."/>
            <person name="Kyrpides N.C."/>
        </authorList>
    </citation>
    <scope>NUCLEOTIDE SEQUENCE [LARGE SCALE GENOMIC DNA]</scope>
    <source>
        <strain evidence="10">ATCC 43588 / DSM 3639 / JCM 9404 / F1</strain>
    </source>
</reference>
<dbReference type="GO" id="GO:0003743">
    <property type="term" value="F:translation initiation factor activity"/>
    <property type="evidence" value="ECO:0007669"/>
    <property type="project" value="UniProtKB-KW"/>
</dbReference>
<comment type="subcellular location">
    <subcellularLocation>
        <location evidence="1">Cytoplasm</location>
        <location evidence="1">Cytosol</location>
    </subcellularLocation>
</comment>
<comment type="subunit">
    <text evidence="7">Component of the translation initiation factor 2B (eIF2B) complex which is a heterodecamer of two sets of five different subunits: alpha, beta, gamma, delta and epsilon. Subunits alpha, beta and delta comprise a regulatory subcomplex and subunits epsilon and gamma comprise a catalytic subcomplex. Within the complex, the hexameric regulatory complex resides at the center, with the two heterodimeric catalytic subcomplexes bound on opposite sides.</text>
</comment>
<dbReference type="InterPro" id="IPR037171">
    <property type="entry name" value="NagB/RpiA_transferase-like"/>
</dbReference>
<evidence type="ECO:0000256" key="8">
    <source>
        <dbReference type="RuleBase" id="RU003814"/>
    </source>
</evidence>